<reference evidence="1 2" key="1">
    <citation type="submission" date="2016-10" db="EMBL/GenBank/DDBJ databases">
        <authorList>
            <person name="de Groot N.N."/>
        </authorList>
    </citation>
    <scope>NUCLEOTIDE SEQUENCE [LARGE SCALE GENOMIC DNA]</scope>
    <source>
        <strain evidence="1 2">CGMCC 1.3702</strain>
    </source>
</reference>
<proteinExistence type="predicted"/>
<name>A0A1I0V8H3_9BACI</name>
<sequence length="46" mass="5045">MIYVGVDVAKYKHQVAIVAWENCAGSWKNTFKISGSKQQSTSTPNA</sequence>
<dbReference type="EMBL" id="FOJW01000001">
    <property type="protein sequence ID" value="SFA72552.1"/>
    <property type="molecule type" value="Genomic_DNA"/>
</dbReference>
<gene>
    <name evidence="1" type="ORF">SAMN04488072_101248</name>
</gene>
<dbReference type="Proteomes" id="UP000198642">
    <property type="component" value="Unassembled WGS sequence"/>
</dbReference>
<keyword evidence="2" id="KW-1185">Reference proteome</keyword>
<protein>
    <submittedName>
        <fullName evidence="1">Uncharacterized protein</fullName>
    </submittedName>
</protein>
<evidence type="ECO:0000313" key="1">
    <source>
        <dbReference type="EMBL" id="SFA72552.1"/>
    </source>
</evidence>
<accession>A0A1I0V8H3</accession>
<evidence type="ECO:0000313" key="2">
    <source>
        <dbReference type="Proteomes" id="UP000198642"/>
    </source>
</evidence>
<dbReference type="AlphaFoldDB" id="A0A1I0V8H3"/>
<organism evidence="1 2">
    <name type="scientific">Lentibacillus halodurans</name>
    <dbReference type="NCBI Taxonomy" id="237679"/>
    <lineage>
        <taxon>Bacteria</taxon>
        <taxon>Bacillati</taxon>
        <taxon>Bacillota</taxon>
        <taxon>Bacilli</taxon>
        <taxon>Bacillales</taxon>
        <taxon>Bacillaceae</taxon>
        <taxon>Lentibacillus</taxon>
    </lineage>
</organism>